<evidence type="ECO:0000313" key="2">
    <source>
        <dbReference type="EMBL" id="MVW74905.1"/>
    </source>
</evidence>
<comment type="caution">
    <text evidence="2">The sequence shown here is derived from an EMBL/GenBank/DDBJ whole genome shotgun (WGS) entry which is preliminary data.</text>
</comment>
<dbReference type="InterPro" id="IPR012434">
    <property type="entry name" value="DUF1631"/>
</dbReference>
<dbReference type="EMBL" id="WKJZ01000001">
    <property type="protein sequence ID" value="MVW74905.1"/>
    <property type="molecule type" value="Genomic_DNA"/>
</dbReference>
<gene>
    <name evidence="2" type="ORF">GJV18_06195</name>
</gene>
<evidence type="ECO:0000313" key="3">
    <source>
        <dbReference type="Proteomes" id="UP000429555"/>
    </source>
</evidence>
<sequence length="767" mass="86111">MSTQGTPPDTPHKLANRIIQPRHGELVQRCRQLVMNKLAEQLGRVFGQVDDSLFECAEKAENNQLQNLFFDNMREIRKQRPQIERSYHQKISHNLNAFLEGRLQPAPHAAPLDAEQMALVQNEDYEESLQIIHMVSRVKARCAQTLFTLEQRLALLNNGQKLSEDSNPFGPQVIAQAFRDSLAPMPFPLRIRIILYGLFDRYVMQGLDALYIELNQQLIDAGILPNLKYRVQASTSPARPARSDSPAEPAERPAVTQPHAPAPELNGPPPSDPAQLLGSLAALLSERRQSAPDSPLPGNSRSMASFNPSGATHSYSASELLDALDRLQQQAAQELAQHLQHPQQVESLKANLQAQLEAHSARPGQQKLSEQETDVIDLVGMLFDFILDDENLPDSCKTILSHLHTPYLKVALQDKALFTQHHHPARRLLNAMAQAGVLYGGEGDERGLLGKMHWVVERIIHAFSGDLQLFDSLLQEFDDFVATLRHKVELRERRAVEAAKGRDKLLGARQRATEVISQCLEGRHPPSIIRNFLELTWTDVLVFVLLRQGEQHPQWQRACEVAEQLAWSGTALDSAGQKRLQGLRVALLEDLRKGLQLLGGYHEDGIRRLLQDLVACQHAVQAQQPQLAAKLTPTLADSPLGAMLGEDAHLLRPNQSPALSARARQLREALTRIEFGTWFEFIENNQPRQLKLSWFSPTTHNYMFVDHGGQRAAVKALNQLAQELEQGQARILTEERNTPLVDRALHAIYRVLQRFTGRSPESHKEAP</sequence>
<dbReference type="Pfam" id="PF07793">
    <property type="entry name" value="DUF1631"/>
    <property type="match status" value="1"/>
</dbReference>
<protein>
    <submittedName>
        <fullName evidence="2">DUF1631 family protein</fullName>
    </submittedName>
</protein>
<organism evidence="2 3">
    <name type="scientific">Pseudomonas xionganensis</name>
    <dbReference type="NCBI Taxonomy" id="2654845"/>
    <lineage>
        <taxon>Bacteria</taxon>
        <taxon>Pseudomonadati</taxon>
        <taxon>Pseudomonadota</taxon>
        <taxon>Gammaproteobacteria</taxon>
        <taxon>Pseudomonadales</taxon>
        <taxon>Pseudomonadaceae</taxon>
        <taxon>Pseudomonas</taxon>
    </lineage>
</organism>
<evidence type="ECO:0000256" key="1">
    <source>
        <dbReference type="SAM" id="MobiDB-lite"/>
    </source>
</evidence>
<feature type="region of interest" description="Disordered" evidence="1">
    <location>
        <begin position="234"/>
        <end position="312"/>
    </location>
</feature>
<accession>A0A6I4KRB9</accession>
<dbReference type="Proteomes" id="UP000429555">
    <property type="component" value="Unassembled WGS sequence"/>
</dbReference>
<dbReference type="AlphaFoldDB" id="A0A6I4KRB9"/>
<feature type="compositionally biased region" description="Polar residues" evidence="1">
    <location>
        <begin position="297"/>
        <end position="312"/>
    </location>
</feature>
<reference evidence="2 3" key="1">
    <citation type="submission" date="2019-11" db="EMBL/GenBank/DDBJ databases">
        <title>Pseudomonas flavidum sp. nov., isolated from Baiyang Lake.</title>
        <authorList>
            <person name="Zhao Y."/>
        </authorList>
    </citation>
    <scope>NUCLEOTIDE SEQUENCE [LARGE SCALE GENOMIC DNA]</scope>
    <source>
        <strain evidence="3">R-22-3 w-18</strain>
    </source>
</reference>
<dbReference type="RefSeq" id="WP_160343831.1">
    <property type="nucleotide sequence ID" value="NZ_WKJZ01000001.1"/>
</dbReference>
<keyword evidence="3" id="KW-1185">Reference proteome</keyword>
<name>A0A6I4KRB9_9PSED</name>
<proteinExistence type="predicted"/>